<evidence type="ECO:0000313" key="4">
    <source>
        <dbReference type="Proteomes" id="UP000603234"/>
    </source>
</evidence>
<sequence length="501" mass="54402">MKKGFILLLVGGLLLGTTSGVFAEELIPVADNPDTDSVQTAEITEDTLDTSATRVFPDDYPSGYYSYTTEARVDGAGAVELVEKMNALRVSLGRQPLVLDGRLTKAAMYRASEINLVYLHKAPAGNAGNQPDYVIRGGGAENIVIGRNSGAAAYSAFEDSGGHYVQMTKRYWTRVGVGHYGNAWVLVFGGDCVDMSNLTPQDLISTYTTNSKVIRTVVDQTNTDGDNHDGVNNDGTSPCYHPHPCVDSSYKQTTNLSIDKGVSRQMKAFVVPEPYAEWLCEYNYLETKLVPSTLTWSSSNPSIASVDTNGVVTGKTTGTTVISTKVGEDTLTYNITVTGNGTMPPDLGNYLVKYRTHVENVGWQSYVTDGSKAGTEGRSLRLEGINIDLNEGMSGGIEYRTHVQDIGWQNYVANNVMAGTEGRCLRLEAINIRLTGEAATKYDIYYRVHTQNIGWMGWAKNDEPSGSAGFSYRLEGIEIKLVEKGSPAPGSTTNAFVENKR</sequence>
<dbReference type="InterPro" id="IPR014044">
    <property type="entry name" value="CAP_dom"/>
</dbReference>
<accession>A0ABR6WZX6</accession>
<reference evidence="3 4" key="1">
    <citation type="journal article" date="2020" name="mSystems">
        <title>Defining Genomic and Predicted Metabolic Features of the Acetobacterium Genus.</title>
        <authorList>
            <person name="Ross D.E."/>
            <person name="Marshall C.W."/>
            <person name="Gulliver D."/>
            <person name="May H.D."/>
            <person name="Norman R.S."/>
        </authorList>
    </citation>
    <scope>NUCLEOTIDE SEQUENCE [LARGE SCALE GENOMIC DNA]</scope>
    <source>
        <strain evidence="3 4">DSM 8238</strain>
    </source>
</reference>
<dbReference type="Pfam" id="PF00188">
    <property type="entry name" value="CAP"/>
    <property type="match status" value="1"/>
</dbReference>
<dbReference type="Proteomes" id="UP000603234">
    <property type="component" value="Unassembled WGS sequence"/>
</dbReference>
<organism evidence="3 4">
    <name type="scientific">Acetobacterium fimetarium</name>
    <dbReference type="NCBI Taxonomy" id="52691"/>
    <lineage>
        <taxon>Bacteria</taxon>
        <taxon>Bacillati</taxon>
        <taxon>Bacillota</taxon>
        <taxon>Clostridia</taxon>
        <taxon>Eubacteriales</taxon>
        <taxon>Eubacteriaceae</taxon>
        <taxon>Acetobacterium</taxon>
    </lineage>
</organism>
<dbReference type="InterPro" id="IPR006637">
    <property type="entry name" value="ChW"/>
</dbReference>
<comment type="caution">
    <text evidence="3">The sequence shown here is derived from an EMBL/GenBank/DDBJ whole genome shotgun (WGS) entry which is preliminary data.</text>
</comment>
<keyword evidence="4" id="KW-1185">Reference proteome</keyword>
<dbReference type="SMART" id="SM00728">
    <property type="entry name" value="ChW"/>
    <property type="match status" value="3"/>
</dbReference>
<dbReference type="EMBL" id="WJBC01000055">
    <property type="protein sequence ID" value="MBC3805696.1"/>
    <property type="molecule type" value="Genomic_DNA"/>
</dbReference>
<dbReference type="Pfam" id="PF07538">
    <property type="entry name" value="ChW"/>
    <property type="match status" value="3"/>
</dbReference>
<dbReference type="CDD" id="cd05379">
    <property type="entry name" value="CAP_bacterial"/>
    <property type="match status" value="1"/>
</dbReference>
<evidence type="ECO:0000259" key="2">
    <source>
        <dbReference type="Pfam" id="PF00188"/>
    </source>
</evidence>
<proteinExistence type="predicted"/>
<dbReference type="Gene3D" id="2.60.40.1080">
    <property type="match status" value="1"/>
</dbReference>
<evidence type="ECO:0000256" key="1">
    <source>
        <dbReference type="SAM" id="SignalP"/>
    </source>
</evidence>
<evidence type="ECO:0000313" key="3">
    <source>
        <dbReference type="EMBL" id="MBC3805696.1"/>
    </source>
</evidence>
<dbReference type="InterPro" id="IPR008964">
    <property type="entry name" value="Invasin/intimin_cell_adhesion"/>
</dbReference>
<dbReference type="SUPFAM" id="SSF55797">
    <property type="entry name" value="PR-1-like"/>
    <property type="match status" value="1"/>
</dbReference>
<dbReference type="SUPFAM" id="SSF49373">
    <property type="entry name" value="Invasin/intimin cell-adhesion fragments"/>
    <property type="match status" value="1"/>
</dbReference>
<feature type="signal peptide" evidence="1">
    <location>
        <begin position="1"/>
        <end position="23"/>
    </location>
</feature>
<name>A0ABR6WZX6_9FIRM</name>
<protein>
    <recommendedName>
        <fullName evidence="2">SCP domain-containing protein</fullName>
    </recommendedName>
</protein>
<keyword evidence="1" id="KW-0732">Signal</keyword>
<dbReference type="RefSeq" id="WP_186843580.1">
    <property type="nucleotide sequence ID" value="NZ_WJBC01000055.1"/>
</dbReference>
<feature type="domain" description="SCP" evidence="2">
    <location>
        <begin position="83"/>
        <end position="182"/>
    </location>
</feature>
<gene>
    <name evidence="3" type="ORF">GH808_14910</name>
</gene>
<feature type="chain" id="PRO_5045320921" description="SCP domain-containing protein" evidence="1">
    <location>
        <begin position="24"/>
        <end position="501"/>
    </location>
</feature>
<dbReference type="Gene3D" id="3.40.33.10">
    <property type="entry name" value="CAP"/>
    <property type="match status" value="1"/>
</dbReference>
<dbReference type="InterPro" id="IPR035940">
    <property type="entry name" value="CAP_sf"/>
</dbReference>